<gene>
    <name evidence="3" type="primary">viuB</name>
    <name evidence="3" type="ORF">TRL7639_00860</name>
</gene>
<dbReference type="InterPro" id="IPR039261">
    <property type="entry name" value="FNR_nucleotide-bd"/>
</dbReference>
<dbReference type="EMBL" id="FWFO01000001">
    <property type="protein sequence ID" value="SLN25272.1"/>
    <property type="molecule type" value="Genomic_DNA"/>
</dbReference>
<dbReference type="PROSITE" id="PS51384">
    <property type="entry name" value="FAD_FR"/>
    <property type="match status" value="1"/>
</dbReference>
<reference evidence="3 4" key="1">
    <citation type="submission" date="2017-03" db="EMBL/GenBank/DDBJ databases">
        <authorList>
            <person name="Afonso C.L."/>
            <person name="Miller P.J."/>
            <person name="Scott M.A."/>
            <person name="Spackman E."/>
            <person name="Goraichik I."/>
            <person name="Dimitrov K.M."/>
            <person name="Suarez D.L."/>
            <person name="Swayne D.E."/>
        </authorList>
    </citation>
    <scope>NUCLEOTIDE SEQUENCE [LARGE SCALE GENOMIC DNA]</scope>
    <source>
        <strain evidence="3 4">CECT 7639</strain>
    </source>
</reference>
<proteinExistence type="inferred from homology"/>
<dbReference type="Pfam" id="PF04954">
    <property type="entry name" value="SIP"/>
    <property type="match status" value="1"/>
</dbReference>
<dbReference type="Pfam" id="PF08021">
    <property type="entry name" value="FAD_binding_9"/>
    <property type="match status" value="1"/>
</dbReference>
<keyword evidence="4" id="KW-1185">Reference proteome</keyword>
<dbReference type="InterPro" id="IPR039374">
    <property type="entry name" value="SIP_fam"/>
</dbReference>
<dbReference type="Proteomes" id="UP000193077">
    <property type="component" value="Unassembled WGS sequence"/>
</dbReference>
<comment type="similarity">
    <text evidence="1">Belongs to the SIP oxidoreductase family.</text>
</comment>
<dbReference type="SUPFAM" id="SSF63380">
    <property type="entry name" value="Riboflavin synthase domain-like"/>
    <property type="match status" value="1"/>
</dbReference>
<evidence type="ECO:0000313" key="3">
    <source>
        <dbReference type="EMBL" id="SLN25272.1"/>
    </source>
</evidence>
<evidence type="ECO:0000313" key="4">
    <source>
        <dbReference type="Proteomes" id="UP000193077"/>
    </source>
</evidence>
<dbReference type="GO" id="GO:0016491">
    <property type="term" value="F:oxidoreductase activity"/>
    <property type="evidence" value="ECO:0007669"/>
    <property type="project" value="InterPro"/>
</dbReference>
<dbReference type="RefSeq" id="WP_085794534.1">
    <property type="nucleotide sequence ID" value="NZ_FWFO01000001.1"/>
</dbReference>
<dbReference type="InterPro" id="IPR017938">
    <property type="entry name" value="Riboflavin_synthase-like_b-brl"/>
</dbReference>
<dbReference type="CDD" id="cd06193">
    <property type="entry name" value="siderophore_interacting"/>
    <property type="match status" value="1"/>
</dbReference>
<sequence length="263" mass="28968">MAQAEGRKLQVLDAWNLTPNMRRIVLAGDDLHGFPEDSESGYIKLIFPDAPRPRPDRPAMRTFTVRAFDEAQNRLTVDFALHDDLDGTTSGPAAVWARNAKVGDDILIAGPGKIKWIDTSSDWLLLAGDMTALPALLCNLEALPADAKGEVIMEVTSAEDAPEVTLPGGMNLHVILNPHPDGTSTAFVDHIQSLTWRDGTVSVWAACEFKSMQQLRTYFRNERGVDRTKIYLSSYWKAGVAEDEHKKIKGEDAARLQELEAAG</sequence>
<evidence type="ECO:0000256" key="1">
    <source>
        <dbReference type="ARBA" id="ARBA00035644"/>
    </source>
</evidence>
<organism evidence="3 4">
    <name type="scientific">Falsiruegeria litorea R37</name>
    <dbReference type="NCBI Taxonomy" id="1200284"/>
    <lineage>
        <taxon>Bacteria</taxon>
        <taxon>Pseudomonadati</taxon>
        <taxon>Pseudomonadota</taxon>
        <taxon>Alphaproteobacteria</taxon>
        <taxon>Rhodobacterales</taxon>
        <taxon>Roseobacteraceae</taxon>
        <taxon>Falsiruegeria</taxon>
    </lineage>
</organism>
<dbReference type="AlphaFoldDB" id="A0A1Y5RTK9"/>
<dbReference type="PANTHER" id="PTHR30157">
    <property type="entry name" value="FERRIC REDUCTASE, NADPH-DEPENDENT"/>
    <property type="match status" value="1"/>
</dbReference>
<feature type="domain" description="FAD-binding FR-type" evidence="2">
    <location>
        <begin position="4"/>
        <end position="118"/>
    </location>
</feature>
<dbReference type="InterPro" id="IPR017927">
    <property type="entry name" value="FAD-bd_FR_type"/>
</dbReference>
<dbReference type="Gene3D" id="2.40.30.10">
    <property type="entry name" value="Translation factors"/>
    <property type="match status" value="1"/>
</dbReference>
<dbReference type="PANTHER" id="PTHR30157:SF0">
    <property type="entry name" value="NADPH-DEPENDENT FERRIC-CHELATE REDUCTASE"/>
    <property type="match status" value="1"/>
</dbReference>
<dbReference type="InterPro" id="IPR007037">
    <property type="entry name" value="SIP_rossman_dom"/>
</dbReference>
<dbReference type="Gene3D" id="3.40.50.80">
    <property type="entry name" value="Nucleotide-binding domain of ferredoxin-NADP reductase (FNR) module"/>
    <property type="match status" value="1"/>
</dbReference>
<dbReference type="InterPro" id="IPR013113">
    <property type="entry name" value="SIP_FAD-bd"/>
</dbReference>
<dbReference type="OrthoDB" id="9814826at2"/>
<evidence type="ECO:0000259" key="2">
    <source>
        <dbReference type="PROSITE" id="PS51384"/>
    </source>
</evidence>
<protein>
    <submittedName>
        <fullName evidence="3">Vibriobactin utilization protein ViuB</fullName>
    </submittedName>
</protein>
<name>A0A1Y5RTK9_9RHOB</name>
<accession>A0A1Y5RTK9</accession>